<dbReference type="OrthoDB" id="424465at2759"/>
<evidence type="ECO:0000313" key="3">
    <source>
        <dbReference type="Proteomes" id="UP000789572"/>
    </source>
</evidence>
<dbReference type="Pfam" id="PF01636">
    <property type="entry name" value="APH"/>
    <property type="match status" value="1"/>
</dbReference>
<dbReference type="SUPFAM" id="SSF51197">
    <property type="entry name" value="Clavaminate synthase-like"/>
    <property type="match status" value="1"/>
</dbReference>
<dbReference type="GO" id="GO:0005737">
    <property type="term" value="C:cytoplasm"/>
    <property type="evidence" value="ECO:0007669"/>
    <property type="project" value="TreeGrafter"/>
</dbReference>
<gene>
    <name evidence="2" type="ORF">POCULU_LOCUS5842</name>
</gene>
<dbReference type="InterPro" id="IPR036047">
    <property type="entry name" value="F-box-like_dom_sf"/>
</dbReference>
<dbReference type="Gene3D" id="1.20.1280.50">
    <property type="match status" value="1"/>
</dbReference>
<proteinExistence type="predicted"/>
<reference evidence="2" key="1">
    <citation type="submission" date="2021-06" db="EMBL/GenBank/DDBJ databases">
        <authorList>
            <person name="Kallberg Y."/>
            <person name="Tangrot J."/>
            <person name="Rosling A."/>
        </authorList>
    </citation>
    <scope>NUCLEOTIDE SEQUENCE</scope>
    <source>
        <strain evidence="2">IA702</strain>
    </source>
</reference>
<dbReference type="InterPro" id="IPR003347">
    <property type="entry name" value="JmjC_dom"/>
</dbReference>
<dbReference type="InterPro" id="IPR001810">
    <property type="entry name" value="F-box_dom"/>
</dbReference>
<dbReference type="Gene3D" id="3.90.1200.10">
    <property type="match status" value="1"/>
</dbReference>
<dbReference type="EMBL" id="CAJVPJ010000961">
    <property type="protein sequence ID" value="CAG8567888.1"/>
    <property type="molecule type" value="Genomic_DNA"/>
</dbReference>
<evidence type="ECO:0000313" key="2">
    <source>
        <dbReference type="EMBL" id="CAG8567888.1"/>
    </source>
</evidence>
<dbReference type="Gene3D" id="2.60.120.650">
    <property type="entry name" value="Cupin"/>
    <property type="match status" value="1"/>
</dbReference>
<comment type="caution">
    <text evidence="2">The sequence shown here is derived from an EMBL/GenBank/DDBJ whole genome shotgun (WGS) entry which is preliminary data.</text>
</comment>
<dbReference type="InterPro" id="IPR011009">
    <property type="entry name" value="Kinase-like_dom_sf"/>
</dbReference>
<dbReference type="InterPro" id="IPR050910">
    <property type="entry name" value="JMJD6_ArgDemeth/LysHydrox"/>
</dbReference>
<dbReference type="PANTHER" id="PTHR12480">
    <property type="entry name" value="ARGININE DEMETHYLASE AND LYSYL-HYDROXYLASE JMJD"/>
    <property type="match status" value="1"/>
</dbReference>
<dbReference type="Pfam" id="PF12937">
    <property type="entry name" value="F-box-like"/>
    <property type="match status" value="1"/>
</dbReference>
<accession>A0A9N9BKP4</accession>
<dbReference type="Proteomes" id="UP000789572">
    <property type="component" value="Unassembled WGS sequence"/>
</dbReference>
<feature type="domain" description="JmjC" evidence="1">
    <location>
        <begin position="234"/>
        <end position="404"/>
    </location>
</feature>
<dbReference type="SUPFAM" id="SSF56112">
    <property type="entry name" value="Protein kinase-like (PK-like)"/>
    <property type="match status" value="1"/>
</dbReference>
<dbReference type="PANTHER" id="PTHR12480:SF35">
    <property type="entry name" value="TRANSCRIPTION FACTOR JUMONJI, JMJC DOMAIN-CONTAINING PROTEIN"/>
    <property type="match status" value="1"/>
</dbReference>
<organism evidence="2 3">
    <name type="scientific">Paraglomus occultum</name>
    <dbReference type="NCBI Taxonomy" id="144539"/>
    <lineage>
        <taxon>Eukaryota</taxon>
        <taxon>Fungi</taxon>
        <taxon>Fungi incertae sedis</taxon>
        <taxon>Mucoromycota</taxon>
        <taxon>Glomeromycotina</taxon>
        <taxon>Glomeromycetes</taxon>
        <taxon>Paraglomerales</taxon>
        <taxon>Paraglomeraceae</taxon>
        <taxon>Paraglomus</taxon>
    </lineage>
</organism>
<dbReference type="AlphaFoldDB" id="A0A9N9BKP4"/>
<dbReference type="SUPFAM" id="SSF81383">
    <property type="entry name" value="F-box domain"/>
    <property type="match status" value="1"/>
</dbReference>
<sequence length="802" mass="92290">MDNRAISLGDFNMLTDDLLSEFILQKLPAEDLGRCARVSRYLYVFSRDDQLWKRHCLDKWFSNKEVMASFTFRGTWLLTYLFPSRLSDEEERHRVLSHPLCWPLRLNGIQSRYLYAKWCRCNMFLGKFVPPPEALGRVAVENGETLSKTKFNNLYDAPSMPCLITNTGVEKWRAWDEWKLNNIVHKYGNKIFRVANERGGKVKYVQMTLASYLNYIRRQHDETPLYVFDSNFVENIPEMGCAYQVPEYFQDDLFSVLQSKRPPYRWIIIGPERSGASWHVDPVGTSGMSISRLSANGYRSLLDQTDDSVTSLFWYLEIYPQLTPELRPIEVLQEPGLYLFLVDGGIWHVIESISFFSSQTPKFVINSQLIPLQVLNLEDTVAVTQNFVNMNNLDNVCEDLLSESDKQNLLIWDEFSKILTRTYPDLEAYIKRRTSMFRDQTKDPIIKNEGFDTKMAFIESFNNTDIWGIRVKEACKKSGITVPEDIMSIGQGQNPVFRFSRSIVKFYSHIYDGIESYKRESETYSLIKANAHPDLSCYFANVLGNGYLYEGNSEQLYFWPFMIFEEVEDSVSLAEVFKDGGLSPRSGVDIDGKYGVIKWGLFTDRIAKILKGLHNIAPSKNPGSDMNVSLFYDFINNRIEKAHASHKMWLSFPSELIAQMPLYLPKSGPEIFDPAVDGFYAGILHGDLNAENILGVVKSNDSQCDWTPTTVIDLGDAHINGGDPLFDVVSVYISALGCSKTLLQRFLNAYGGGISTRMFGRRAMWYVLLWEFEGLSKYLMTCMPQIRDCKNWEEVEELVWGW</sequence>
<name>A0A9N9BKP4_9GLOM</name>
<keyword evidence="3" id="KW-1185">Reference proteome</keyword>
<dbReference type="InterPro" id="IPR002575">
    <property type="entry name" value="Aminoglycoside_PTrfase"/>
</dbReference>
<evidence type="ECO:0000259" key="1">
    <source>
        <dbReference type="PROSITE" id="PS51184"/>
    </source>
</evidence>
<protein>
    <submittedName>
        <fullName evidence="2">6069_t:CDS:1</fullName>
    </submittedName>
</protein>
<dbReference type="PROSITE" id="PS51184">
    <property type="entry name" value="JMJC"/>
    <property type="match status" value="1"/>
</dbReference>